<feature type="region of interest" description="Disordered" evidence="1">
    <location>
        <begin position="133"/>
        <end position="158"/>
    </location>
</feature>
<feature type="compositionally biased region" description="Polar residues" evidence="1">
    <location>
        <begin position="139"/>
        <end position="158"/>
    </location>
</feature>
<dbReference type="Proteomes" id="UP000032141">
    <property type="component" value="Chromosome C1"/>
</dbReference>
<dbReference type="Gramene" id="Bo1g141580.1">
    <property type="protein sequence ID" value="Bo1g141580.1"/>
    <property type="gene ID" value="Bo1g141580"/>
</dbReference>
<accession>A0A0D3AEM3</accession>
<reference evidence="2 3" key="1">
    <citation type="journal article" date="2014" name="Genome Biol.">
        <title>Transcriptome and methylome profiling reveals relics of genome dominance in the mesopolyploid Brassica oleracea.</title>
        <authorList>
            <person name="Parkin I.A."/>
            <person name="Koh C."/>
            <person name="Tang H."/>
            <person name="Robinson S.J."/>
            <person name="Kagale S."/>
            <person name="Clarke W.E."/>
            <person name="Town C.D."/>
            <person name="Nixon J."/>
            <person name="Krishnakumar V."/>
            <person name="Bidwell S.L."/>
            <person name="Denoeud F."/>
            <person name="Belcram H."/>
            <person name="Links M.G."/>
            <person name="Just J."/>
            <person name="Clarke C."/>
            <person name="Bender T."/>
            <person name="Huebert T."/>
            <person name="Mason A.S."/>
            <person name="Pires J.C."/>
            <person name="Barker G."/>
            <person name="Moore J."/>
            <person name="Walley P.G."/>
            <person name="Manoli S."/>
            <person name="Batley J."/>
            <person name="Edwards D."/>
            <person name="Nelson M.N."/>
            <person name="Wang X."/>
            <person name="Paterson A.H."/>
            <person name="King G."/>
            <person name="Bancroft I."/>
            <person name="Chalhoub B."/>
            <person name="Sharpe A.G."/>
        </authorList>
    </citation>
    <scope>NUCLEOTIDE SEQUENCE</scope>
    <source>
        <strain evidence="2 3">cv. TO1000</strain>
    </source>
</reference>
<sequence>MEPSNPFFLIHGTGGRFSWSFSGDFAGFLDIDALRRFGFGREMMSMDELKLLIALMVVDVTQSTSPTFGFWLLGPPGRRGRRREVCFGRREVCSESKSKARGLFRIEIEGPSHRLDESLFRIEIEDLLKTKTKSKDGSDQASFSSQHTNAQKQGSVSNDSSKASRLITMYKYVLTFSYFKKIVCLYTCYDFEWSKYEIYALVAFFSVRGHQRLPPLILLFDFCSALPSFGHLSICVILWGKLRRGLSSSAPGDVDPRSGVLLWSGPGEAEASDGNGWALSSWSGRVVIRRVTLRCGVE</sequence>
<name>A0A0D3AEM3_BRAOL</name>
<dbReference type="HOGENOM" id="CLU_934905_0_0_1"/>
<protein>
    <submittedName>
        <fullName evidence="2">Uncharacterized protein</fullName>
    </submittedName>
</protein>
<keyword evidence="3" id="KW-1185">Reference proteome</keyword>
<evidence type="ECO:0000313" key="3">
    <source>
        <dbReference type="Proteomes" id="UP000032141"/>
    </source>
</evidence>
<reference evidence="2" key="2">
    <citation type="submission" date="2015-03" db="UniProtKB">
        <authorList>
            <consortium name="EnsemblPlants"/>
        </authorList>
    </citation>
    <scope>IDENTIFICATION</scope>
</reference>
<dbReference type="AlphaFoldDB" id="A0A0D3AEM3"/>
<evidence type="ECO:0000313" key="2">
    <source>
        <dbReference type="EnsemblPlants" id="Bo1g141580.1"/>
    </source>
</evidence>
<dbReference type="EnsemblPlants" id="Bo1g141580.1">
    <property type="protein sequence ID" value="Bo1g141580.1"/>
    <property type="gene ID" value="Bo1g141580"/>
</dbReference>
<proteinExistence type="predicted"/>
<organism evidence="2 3">
    <name type="scientific">Brassica oleracea var. oleracea</name>
    <dbReference type="NCBI Taxonomy" id="109376"/>
    <lineage>
        <taxon>Eukaryota</taxon>
        <taxon>Viridiplantae</taxon>
        <taxon>Streptophyta</taxon>
        <taxon>Embryophyta</taxon>
        <taxon>Tracheophyta</taxon>
        <taxon>Spermatophyta</taxon>
        <taxon>Magnoliopsida</taxon>
        <taxon>eudicotyledons</taxon>
        <taxon>Gunneridae</taxon>
        <taxon>Pentapetalae</taxon>
        <taxon>rosids</taxon>
        <taxon>malvids</taxon>
        <taxon>Brassicales</taxon>
        <taxon>Brassicaceae</taxon>
        <taxon>Brassiceae</taxon>
        <taxon>Brassica</taxon>
    </lineage>
</organism>
<evidence type="ECO:0000256" key="1">
    <source>
        <dbReference type="SAM" id="MobiDB-lite"/>
    </source>
</evidence>